<reference evidence="1" key="1">
    <citation type="journal article" date="2018" name="Environ. Microbiol.">
        <title>Sporulation capability and amylosome conservation among diverse human colonic and rumen isolates of the keystone starch-degrader Ruminococcus bromii.</title>
        <authorList>
            <person name="Mukhopadhya I."/>
            <person name="Morais S."/>
            <person name="Laverde-Gomez J."/>
            <person name="Sheridan P.O."/>
            <person name="Walker A.W."/>
            <person name="Kelly W."/>
            <person name="Klieve A.V."/>
            <person name="Ouwerkerk D."/>
            <person name="Duncan S.H."/>
            <person name="Louis P."/>
            <person name="Koropatkin N."/>
            <person name="Cockburn D."/>
            <person name="Kibler R."/>
            <person name="Cooper P.J."/>
            <person name="Sandoval C."/>
            <person name="Crost E."/>
            <person name="Juge N."/>
            <person name="Bayer E.A."/>
            <person name="Flint H.J."/>
        </authorList>
    </citation>
    <scope>NUCLEOTIDE SEQUENCE [LARGE SCALE GENOMIC DNA]</scope>
    <source>
        <strain evidence="1">ATCC 27255</strain>
    </source>
</reference>
<accession>A0A2N0UNB9</accession>
<evidence type="ECO:0000313" key="1">
    <source>
        <dbReference type="EMBL" id="PKD28479.1"/>
    </source>
</evidence>
<gene>
    <name evidence="1" type="ORF">RBATCC27255_01235</name>
</gene>
<dbReference type="Pfam" id="PF14198">
    <property type="entry name" value="TnpV"/>
    <property type="match status" value="1"/>
</dbReference>
<dbReference type="RefSeq" id="WP_101029232.1">
    <property type="nucleotide sequence ID" value="NZ_CABMMZ010000062.1"/>
</dbReference>
<name>A0A2N0UNB9_9FIRM</name>
<proteinExistence type="predicted"/>
<sequence>MANTIFEQTGGTYTQVGDYMLPDLLPAEEEKKANIGAWAMRHKRYLKQNHKVRYYNLLTSGKLNSYLADIEQQAQDLFLWLVKELAEKENVNEELKAENLMLWVQKMNNIRNRAIEVVNTKLIFTV</sequence>
<evidence type="ECO:0008006" key="3">
    <source>
        <dbReference type="Google" id="ProtNLM"/>
    </source>
</evidence>
<evidence type="ECO:0000313" key="2">
    <source>
        <dbReference type="Proteomes" id="UP000233425"/>
    </source>
</evidence>
<dbReference type="InterPro" id="IPR026989">
    <property type="entry name" value="TnpV"/>
</dbReference>
<dbReference type="Proteomes" id="UP000233425">
    <property type="component" value="Unassembled WGS sequence"/>
</dbReference>
<keyword evidence="2" id="KW-1185">Reference proteome</keyword>
<dbReference type="AlphaFoldDB" id="A0A2N0UNB9"/>
<organism evidence="1 2">
    <name type="scientific">Ruminococcus bromii</name>
    <dbReference type="NCBI Taxonomy" id="40518"/>
    <lineage>
        <taxon>Bacteria</taxon>
        <taxon>Bacillati</taxon>
        <taxon>Bacillota</taxon>
        <taxon>Clostridia</taxon>
        <taxon>Eubacteriales</taxon>
        <taxon>Oscillospiraceae</taxon>
        <taxon>Ruminococcus</taxon>
    </lineage>
</organism>
<protein>
    <recommendedName>
        <fullName evidence="3">TnpV protein</fullName>
    </recommendedName>
</protein>
<dbReference type="EMBL" id="NNSR01000062">
    <property type="protein sequence ID" value="PKD28479.1"/>
    <property type="molecule type" value="Genomic_DNA"/>
</dbReference>
<comment type="caution">
    <text evidence="1">The sequence shown here is derived from an EMBL/GenBank/DDBJ whole genome shotgun (WGS) entry which is preliminary data.</text>
</comment>